<sequence length="309" mass="34485">MFRVCDSGNAVAEETVLLIRCFRENEGGYMNTYHHRRIRRAGTYLLILLAVVVLAFPLYWMTVTAFTSRSALLDNVRVLPEPENMTVDNFKKIIESHPILTWFGNSVFVTAFSTVSALIVSTMAAYSMSRYKYRSTNFLGFFLLVVRMLPETLLVVPLYMMFTNMKLINNYASLIISNITFIIPFSTWMMKGYFDSIPTTLEEAARIDGCSRLGAVRKVILPLAAPGIAATATYSAILGWSEFLFARTFITQPQKWTVTVGIASLMGEYTIIWGEVMAAAALSVLPIALVFIFLEKYMVAGVTAGAVKG</sequence>
<dbReference type="InterPro" id="IPR000515">
    <property type="entry name" value="MetI-like"/>
</dbReference>
<keyword evidence="4 7" id="KW-0812">Transmembrane</keyword>
<feature type="transmembrane region" description="Helical" evidence="7">
    <location>
        <begin position="271"/>
        <end position="294"/>
    </location>
</feature>
<keyword evidence="3" id="KW-1003">Cell membrane</keyword>
<dbReference type="Pfam" id="PF00528">
    <property type="entry name" value="BPD_transp_1"/>
    <property type="match status" value="1"/>
</dbReference>
<evidence type="ECO:0000256" key="2">
    <source>
        <dbReference type="ARBA" id="ARBA00022448"/>
    </source>
</evidence>
<feature type="transmembrane region" description="Helical" evidence="7">
    <location>
        <begin position="107"/>
        <end position="126"/>
    </location>
</feature>
<dbReference type="SUPFAM" id="SSF161098">
    <property type="entry name" value="MetI-like"/>
    <property type="match status" value="1"/>
</dbReference>
<dbReference type="InterPro" id="IPR050901">
    <property type="entry name" value="BP-dep_ABC_trans_perm"/>
</dbReference>
<protein>
    <submittedName>
        <fullName evidence="9">Carbohydrate ABC transporter permease</fullName>
    </submittedName>
</protein>
<keyword evidence="10" id="KW-1185">Reference proteome</keyword>
<gene>
    <name evidence="9" type="ORF">EBB54_28745</name>
</gene>
<dbReference type="AlphaFoldDB" id="A0A3R8L389"/>
<comment type="subcellular location">
    <subcellularLocation>
        <location evidence="1 7">Cell membrane</location>
        <topology evidence="1 7">Multi-pass membrane protein</topology>
    </subcellularLocation>
</comment>
<feature type="transmembrane region" description="Helical" evidence="7">
    <location>
        <begin position="168"/>
        <end position="188"/>
    </location>
</feature>
<evidence type="ECO:0000256" key="1">
    <source>
        <dbReference type="ARBA" id="ARBA00004651"/>
    </source>
</evidence>
<proteinExistence type="inferred from homology"/>
<dbReference type="PANTHER" id="PTHR32243:SF18">
    <property type="entry name" value="INNER MEMBRANE ABC TRANSPORTER PERMEASE PROTEIN YCJP"/>
    <property type="match status" value="1"/>
</dbReference>
<evidence type="ECO:0000256" key="3">
    <source>
        <dbReference type="ARBA" id="ARBA00022475"/>
    </source>
</evidence>
<organism evidence="9 10">
    <name type="scientific">Schaedlerella arabinosiphila</name>
    <dbReference type="NCBI Taxonomy" id="2044587"/>
    <lineage>
        <taxon>Bacteria</taxon>
        <taxon>Bacillati</taxon>
        <taxon>Bacillota</taxon>
        <taxon>Clostridia</taxon>
        <taxon>Lachnospirales</taxon>
        <taxon>Lachnospiraceae</taxon>
        <taxon>Schaedlerella</taxon>
    </lineage>
</organism>
<evidence type="ECO:0000256" key="4">
    <source>
        <dbReference type="ARBA" id="ARBA00022692"/>
    </source>
</evidence>
<accession>A0A3R8L389</accession>
<name>A0A3R8L389_9FIRM</name>
<keyword evidence="2 7" id="KW-0813">Transport</keyword>
<comment type="similarity">
    <text evidence="7">Belongs to the binding-protein-dependent transport system permease family.</text>
</comment>
<keyword evidence="6 7" id="KW-0472">Membrane</keyword>
<dbReference type="Gene3D" id="1.10.3720.10">
    <property type="entry name" value="MetI-like"/>
    <property type="match status" value="1"/>
</dbReference>
<dbReference type="PANTHER" id="PTHR32243">
    <property type="entry name" value="MALTOSE TRANSPORT SYSTEM PERMEASE-RELATED"/>
    <property type="match status" value="1"/>
</dbReference>
<keyword evidence="5 7" id="KW-1133">Transmembrane helix</keyword>
<evidence type="ECO:0000259" key="8">
    <source>
        <dbReference type="PROSITE" id="PS50928"/>
    </source>
</evidence>
<evidence type="ECO:0000256" key="6">
    <source>
        <dbReference type="ARBA" id="ARBA00023136"/>
    </source>
</evidence>
<dbReference type="PROSITE" id="PS50928">
    <property type="entry name" value="ABC_TM1"/>
    <property type="match status" value="1"/>
</dbReference>
<feature type="transmembrane region" description="Helical" evidence="7">
    <location>
        <begin position="138"/>
        <end position="162"/>
    </location>
</feature>
<feature type="transmembrane region" description="Helical" evidence="7">
    <location>
        <begin position="41"/>
        <end position="60"/>
    </location>
</feature>
<dbReference type="InterPro" id="IPR035906">
    <property type="entry name" value="MetI-like_sf"/>
</dbReference>
<feature type="transmembrane region" description="Helical" evidence="7">
    <location>
        <begin position="219"/>
        <end position="240"/>
    </location>
</feature>
<dbReference type="GO" id="GO:0055085">
    <property type="term" value="P:transmembrane transport"/>
    <property type="evidence" value="ECO:0007669"/>
    <property type="project" value="InterPro"/>
</dbReference>
<feature type="domain" description="ABC transmembrane type-1" evidence="8">
    <location>
        <begin position="103"/>
        <end position="294"/>
    </location>
</feature>
<evidence type="ECO:0000256" key="5">
    <source>
        <dbReference type="ARBA" id="ARBA00022989"/>
    </source>
</evidence>
<dbReference type="Proteomes" id="UP000274920">
    <property type="component" value="Unassembled WGS sequence"/>
</dbReference>
<dbReference type="GO" id="GO:0005886">
    <property type="term" value="C:plasma membrane"/>
    <property type="evidence" value="ECO:0007669"/>
    <property type="project" value="UniProtKB-SubCell"/>
</dbReference>
<evidence type="ECO:0000313" key="9">
    <source>
        <dbReference type="EMBL" id="RRK35573.1"/>
    </source>
</evidence>
<dbReference type="CDD" id="cd06261">
    <property type="entry name" value="TM_PBP2"/>
    <property type="match status" value="1"/>
</dbReference>
<comment type="caution">
    <text evidence="9">The sequence shown here is derived from an EMBL/GenBank/DDBJ whole genome shotgun (WGS) entry which is preliminary data.</text>
</comment>
<reference evidence="9" key="1">
    <citation type="submission" date="2018-10" db="EMBL/GenBank/DDBJ databases">
        <title>Schaedlerella arabinophila gen. nov. sp. nov., isolated from the mouse intestinal tract and comparative analysis with the genome of the closely related altered Schaedler flora strain ASF502.</title>
        <authorList>
            <person name="Miyake S."/>
            <person name="Soh M."/>
            <person name="Seedorf H."/>
        </authorList>
    </citation>
    <scope>NUCLEOTIDE SEQUENCE [LARGE SCALE GENOMIC DNA]</scope>
    <source>
        <strain evidence="9">DSM 106076</strain>
    </source>
</reference>
<evidence type="ECO:0000256" key="7">
    <source>
        <dbReference type="RuleBase" id="RU363032"/>
    </source>
</evidence>
<dbReference type="EMBL" id="RHJS01000002">
    <property type="protein sequence ID" value="RRK35573.1"/>
    <property type="molecule type" value="Genomic_DNA"/>
</dbReference>
<evidence type="ECO:0000313" key="10">
    <source>
        <dbReference type="Proteomes" id="UP000274920"/>
    </source>
</evidence>